<dbReference type="GO" id="GO:0022857">
    <property type="term" value="F:transmembrane transporter activity"/>
    <property type="evidence" value="ECO:0007669"/>
    <property type="project" value="InterPro"/>
</dbReference>
<dbReference type="Proteomes" id="UP000886785">
    <property type="component" value="Unassembled WGS sequence"/>
</dbReference>
<dbReference type="InterPro" id="IPR043429">
    <property type="entry name" value="ArtM/GltK/GlnP/TcyL/YhdX-like"/>
</dbReference>
<keyword evidence="4" id="KW-1003">Cell membrane</keyword>
<comment type="subcellular location">
    <subcellularLocation>
        <location evidence="1 9">Cell membrane</location>
        <topology evidence="1 9">Multi-pass membrane protein</topology>
    </subcellularLocation>
</comment>
<evidence type="ECO:0000256" key="8">
    <source>
        <dbReference type="ARBA" id="ARBA00023136"/>
    </source>
</evidence>
<evidence type="ECO:0000313" key="12">
    <source>
        <dbReference type="Proteomes" id="UP000886785"/>
    </source>
</evidence>
<evidence type="ECO:0000256" key="6">
    <source>
        <dbReference type="ARBA" id="ARBA00022970"/>
    </source>
</evidence>
<feature type="transmembrane region" description="Helical" evidence="9">
    <location>
        <begin position="38"/>
        <end position="59"/>
    </location>
</feature>
<name>A0A9D1J2J5_9FIRM</name>
<keyword evidence="6" id="KW-0029">Amino-acid transport</keyword>
<comment type="similarity">
    <text evidence="2">Belongs to the binding-protein-dependent transport system permease family. HisMQ subfamily.</text>
</comment>
<dbReference type="Pfam" id="PF00528">
    <property type="entry name" value="BPD_transp_1"/>
    <property type="match status" value="1"/>
</dbReference>
<dbReference type="InterPro" id="IPR035906">
    <property type="entry name" value="MetI-like_sf"/>
</dbReference>
<dbReference type="NCBIfam" id="TIGR01726">
    <property type="entry name" value="HEQRo_perm_3TM"/>
    <property type="match status" value="1"/>
</dbReference>
<dbReference type="InterPro" id="IPR000515">
    <property type="entry name" value="MetI-like"/>
</dbReference>
<evidence type="ECO:0000256" key="7">
    <source>
        <dbReference type="ARBA" id="ARBA00022989"/>
    </source>
</evidence>
<sequence>MEWLNSWWADVYEQIYATFVEGDRWQYLVKGIGNTIQIAFFAVLLGIVIGVIVALIKVFTAGNKKFRWLEIIANIYLTVIRGTPMLVQLFIMYYIVITSPNVSKIFVSILAFGINSGAYVAEVARSGIQSIDKGQMEAGRSLGLNRAQTMVKIIFPQALKNILPALGNEFITMLKETSVAGFIGVEELTKVGDILRSQTWQPYVPLFSVALVYLIMVVGLTRLLGVLERRLRRSDYR</sequence>
<feature type="domain" description="ABC transmembrane type-1" evidence="10">
    <location>
        <begin position="32"/>
        <end position="224"/>
    </location>
</feature>
<feature type="transmembrane region" description="Helical" evidence="9">
    <location>
        <begin position="203"/>
        <end position="227"/>
    </location>
</feature>
<reference evidence="11" key="2">
    <citation type="journal article" date="2021" name="PeerJ">
        <title>Extensive microbial diversity within the chicken gut microbiome revealed by metagenomics and culture.</title>
        <authorList>
            <person name="Gilroy R."/>
            <person name="Ravi A."/>
            <person name="Getino M."/>
            <person name="Pursley I."/>
            <person name="Horton D.L."/>
            <person name="Alikhan N.F."/>
            <person name="Baker D."/>
            <person name="Gharbi K."/>
            <person name="Hall N."/>
            <person name="Watson M."/>
            <person name="Adriaenssens E.M."/>
            <person name="Foster-Nyarko E."/>
            <person name="Jarju S."/>
            <person name="Secka A."/>
            <person name="Antonio M."/>
            <person name="Oren A."/>
            <person name="Chaudhuri R.R."/>
            <person name="La Ragione R."/>
            <person name="Hildebrand F."/>
            <person name="Pallen M.J."/>
        </authorList>
    </citation>
    <scope>NUCLEOTIDE SEQUENCE</scope>
    <source>
        <strain evidence="11">ChiSjej1B19-7085</strain>
    </source>
</reference>
<dbReference type="EMBL" id="DVHF01000142">
    <property type="protein sequence ID" value="HIR58194.1"/>
    <property type="molecule type" value="Genomic_DNA"/>
</dbReference>
<gene>
    <name evidence="11" type="ORF">IAA54_11070</name>
</gene>
<keyword evidence="5 9" id="KW-0812">Transmembrane</keyword>
<evidence type="ECO:0000256" key="5">
    <source>
        <dbReference type="ARBA" id="ARBA00022692"/>
    </source>
</evidence>
<evidence type="ECO:0000313" key="11">
    <source>
        <dbReference type="EMBL" id="HIR58194.1"/>
    </source>
</evidence>
<reference evidence="11" key="1">
    <citation type="submission" date="2020-10" db="EMBL/GenBank/DDBJ databases">
        <authorList>
            <person name="Gilroy R."/>
        </authorList>
    </citation>
    <scope>NUCLEOTIDE SEQUENCE</scope>
    <source>
        <strain evidence="11">ChiSjej1B19-7085</strain>
    </source>
</reference>
<dbReference type="Gene3D" id="1.10.3720.10">
    <property type="entry name" value="MetI-like"/>
    <property type="match status" value="1"/>
</dbReference>
<evidence type="ECO:0000256" key="1">
    <source>
        <dbReference type="ARBA" id="ARBA00004651"/>
    </source>
</evidence>
<comment type="caution">
    <text evidence="11">The sequence shown here is derived from an EMBL/GenBank/DDBJ whole genome shotgun (WGS) entry which is preliminary data.</text>
</comment>
<dbReference type="GO" id="GO:0043190">
    <property type="term" value="C:ATP-binding cassette (ABC) transporter complex"/>
    <property type="evidence" value="ECO:0007669"/>
    <property type="project" value="InterPro"/>
</dbReference>
<evidence type="ECO:0000256" key="4">
    <source>
        <dbReference type="ARBA" id="ARBA00022475"/>
    </source>
</evidence>
<evidence type="ECO:0000256" key="9">
    <source>
        <dbReference type="RuleBase" id="RU363032"/>
    </source>
</evidence>
<dbReference type="SUPFAM" id="SSF161098">
    <property type="entry name" value="MetI-like"/>
    <property type="match status" value="1"/>
</dbReference>
<accession>A0A9D1J2J5</accession>
<evidence type="ECO:0000256" key="2">
    <source>
        <dbReference type="ARBA" id="ARBA00010072"/>
    </source>
</evidence>
<dbReference type="PANTHER" id="PTHR30614">
    <property type="entry name" value="MEMBRANE COMPONENT OF AMINO ACID ABC TRANSPORTER"/>
    <property type="match status" value="1"/>
</dbReference>
<protein>
    <submittedName>
        <fullName evidence="11">Amino acid ABC transporter permease</fullName>
    </submittedName>
</protein>
<keyword evidence="7 9" id="KW-1133">Transmembrane helix</keyword>
<organism evidence="11 12">
    <name type="scientific">Candidatus Gallacutalibacter pullicola</name>
    <dbReference type="NCBI Taxonomy" id="2840830"/>
    <lineage>
        <taxon>Bacteria</taxon>
        <taxon>Bacillati</taxon>
        <taxon>Bacillota</taxon>
        <taxon>Clostridia</taxon>
        <taxon>Eubacteriales</taxon>
        <taxon>Candidatus Gallacutalibacter</taxon>
    </lineage>
</organism>
<dbReference type="FunFam" id="1.10.3720.10:FF:000033">
    <property type="entry name" value="Polar amino acid ABC transporter permease"/>
    <property type="match status" value="1"/>
</dbReference>
<dbReference type="GO" id="GO:0006865">
    <property type="term" value="P:amino acid transport"/>
    <property type="evidence" value="ECO:0007669"/>
    <property type="project" value="UniProtKB-KW"/>
</dbReference>
<dbReference type="PROSITE" id="PS50928">
    <property type="entry name" value="ABC_TM1"/>
    <property type="match status" value="1"/>
</dbReference>
<dbReference type="InterPro" id="IPR010065">
    <property type="entry name" value="AA_ABC_transptr_permease_3TM"/>
</dbReference>
<dbReference type="AlphaFoldDB" id="A0A9D1J2J5"/>
<feature type="transmembrane region" description="Helical" evidence="9">
    <location>
        <begin position="71"/>
        <end position="96"/>
    </location>
</feature>
<keyword evidence="3 9" id="KW-0813">Transport</keyword>
<dbReference type="CDD" id="cd06261">
    <property type="entry name" value="TM_PBP2"/>
    <property type="match status" value="1"/>
</dbReference>
<evidence type="ECO:0000259" key="10">
    <source>
        <dbReference type="PROSITE" id="PS50928"/>
    </source>
</evidence>
<proteinExistence type="inferred from homology"/>
<dbReference type="PANTHER" id="PTHR30614:SF20">
    <property type="entry name" value="GLUTAMINE TRANSPORT SYSTEM PERMEASE PROTEIN GLNP"/>
    <property type="match status" value="1"/>
</dbReference>
<evidence type="ECO:0000256" key="3">
    <source>
        <dbReference type="ARBA" id="ARBA00022448"/>
    </source>
</evidence>
<keyword evidence="8 9" id="KW-0472">Membrane</keyword>